<dbReference type="SUPFAM" id="SSF50129">
    <property type="entry name" value="GroES-like"/>
    <property type="match status" value="1"/>
</dbReference>
<keyword evidence="3" id="KW-1185">Reference proteome</keyword>
<gene>
    <name evidence="2" type="ORF">PRZ48_011276</name>
</gene>
<dbReference type="PANTHER" id="PTHR43677">
    <property type="entry name" value="SHORT-CHAIN DEHYDROGENASE/REDUCTASE"/>
    <property type="match status" value="1"/>
</dbReference>
<protein>
    <recommendedName>
        <fullName evidence="1">Alcohol dehydrogenase-like N-terminal domain-containing protein</fullName>
    </recommendedName>
</protein>
<comment type="caution">
    <text evidence="2">The sequence shown here is derived from an EMBL/GenBank/DDBJ whole genome shotgun (WGS) entry which is preliminary data.</text>
</comment>
<dbReference type="SUPFAM" id="SSF51735">
    <property type="entry name" value="NAD(P)-binding Rossmann-fold domains"/>
    <property type="match status" value="1"/>
</dbReference>
<evidence type="ECO:0000313" key="3">
    <source>
        <dbReference type="Proteomes" id="UP001305779"/>
    </source>
</evidence>
<dbReference type="InterPro" id="IPR011032">
    <property type="entry name" value="GroES-like_sf"/>
</dbReference>
<organism evidence="2 3">
    <name type="scientific">Zasmidium cellare</name>
    <name type="common">Wine cellar mold</name>
    <name type="synonym">Racodium cellare</name>
    <dbReference type="NCBI Taxonomy" id="395010"/>
    <lineage>
        <taxon>Eukaryota</taxon>
        <taxon>Fungi</taxon>
        <taxon>Dikarya</taxon>
        <taxon>Ascomycota</taxon>
        <taxon>Pezizomycotina</taxon>
        <taxon>Dothideomycetes</taxon>
        <taxon>Dothideomycetidae</taxon>
        <taxon>Mycosphaerellales</taxon>
        <taxon>Mycosphaerellaceae</taxon>
        <taxon>Zasmidium</taxon>
    </lineage>
</organism>
<dbReference type="EMBL" id="JAXOVC010000008">
    <property type="protein sequence ID" value="KAK4498617.1"/>
    <property type="molecule type" value="Genomic_DNA"/>
</dbReference>
<dbReference type="Pfam" id="PF08240">
    <property type="entry name" value="ADH_N"/>
    <property type="match status" value="1"/>
</dbReference>
<accession>A0ABR0EAW8</accession>
<reference evidence="2 3" key="1">
    <citation type="journal article" date="2023" name="G3 (Bethesda)">
        <title>A chromosome-level genome assembly of Zasmidium syzygii isolated from banana leaves.</title>
        <authorList>
            <person name="van Westerhoven A.C."/>
            <person name="Mehrabi R."/>
            <person name="Talebi R."/>
            <person name="Steentjes M.B.F."/>
            <person name="Corcolon B."/>
            <person name="Chong P.A."/>
            <person name="Kema G.H.J."/>
            <person name="Seidl M.F."/>
        </authorList>
    </citation>
    <scope>NUCLEOTIDE SEQUENCE [LARGE SCALE GENOMIC DNA]</scope>
    <source>
        <strain evidence="2 3">P124</strain>
    </source>
</reference>
<dbReference type="Proteomes" id="UP001305779">
    <property type="component" value="Unassembled WGS sequence"/>
</dbReference>
<dbReference type="InterPro" id="IPR051397">
    <property type="entry name" value="Zn-ADH-like_protein"/>
</dbReference>
<dbReference type="Gene3D" id="3.90.180.10">
    <property type="entry name" value="Medium-chain alcohol dehydrogenases, catalytic domain"/>
    <property type="match status" value="1"/>
</dbReference>
<evidence type="ECO:0000313" key="2">
    <source>
        <dbReference type="EMBL" id="KAK4498617.1"/>
    </source>
</evidence>
<feature type="domain" description="Alcohol dehydrogenase-like N-terminal" evidence="1">
    <location>
        <begin position="34"/>
        <end position="147"/>
    </location>
</feature>
<dbReference type="CDD" id="cd05188">
    <property type="entry name" value="MDR"/>
    <property type="match status" value="1"/>
</dbReference>
<dbReference type="InterPro" id="IPR013154">
    <property type="entry name" value="ADH-like_N"/>
</dbReference>
<dbReference type="Gene3D" id="3.40.50.720">
    <property type="entry name" value="NAD(P)-binding Rossmann-like Domain"/>
    <property type="match status" value="1"/>
</dbReference>
<dbReference type="InterPro" id="IPR036291">
    <property type="entry name" value="NAD(P)-bd_dom_sf"/>
</dbReference>
<proteinExistence type="predicted"/>
<name>A0ABR0EAW8_ZASCE</name>
<evidence type="ECO:0000259" key="1">
    <source>
        <dbReference type="Pfam" id="PF08240"/>
    </source>
</evidence>
<sequence>MAFNIPTQHKALIVESLEDPIVVKTLPTPQPFHGSAVVKVLAADIISYHREIYNGKRHYVFPMPLVPGSSCIGRIASVGPDATRLQPGQLVYVDCTTRSRDDSADLFLSAINDGLSEGSKKLMRDIWRDGAFAEYQRVPLENCIPLDEDRLCTALGYTYAQLMYMSHMLVAYGGLRDIGLEPGQTVVICPATGGFGGAGVHVAVAMGARVIAMGRNEVELKRIKETIQTTMPANAGIETVKITGDEAADATSLQQLGGSIDAILDLTPPEASQSPHTKSAAIALKYAGRISIMGLADAMSSPSIRWQIIGKDIMLKGKLMYSRDDMIQFVKMLERGLFPKGKALAAVKSFGLEDHKAALDEAAVWTGLGKAVVFEP</sequence>
<dbReference type="PANTHER" id="PTHR43677:SF4">
    <property type="entry name" value="QUINONE OXIDOREDUCTASE-LIKE PROTEIN 2"/>
    <property type="match status" value="1"/>
</dbReference>